<keyword evidence="1" id="KW-1133">Transmembrane helix</keyword>
<protein>
    <recommendedName>
        <fullName evidence="4">SUR7/PalI family-domain-containing protein</fullName>
    </recommendedName>
</protein>
<evidence type="ECO:0008006" key="4">
    <source>
        <dbReference type="Google" id="ProtNLM"/>
    </source>
</evidence>
<keyword evidence="3" id="KW-1185">Reference proteome</keyword>
<feature type="transmembrane region" description="Helical" evidence="1">
    <location>
        <begin position="40"/>
        <end position="61"/>
    </location>
</feature>
<name>A0A6A5QEA6_AMPQU</name>
<gene>
    <name evidence="2" type="ORF">BDU57DRAFT_541805</name>
</gene>
<feature type="transmembrane region" description="Helical" evidence="1">
    <location>
        <begin position="124"/>
        <end position="146"/>
    </location>
</feature>
<dbReference type="Proteomes" id="UP000800096">
    <property type="component" value="Unassembled WGS sequence"/>
</dbReference>
<evidence type="ECO:0000313" key="2">
    <source>
        <dbReference type="EMBL" id="KAF1913136.1"/>
    </source>
</evidence>
<organism evidence="2 3">
    <name type="scientific">Ampelomyces quisqualis</name>
    <name type="common">Powdery mildew agent</name>
    <dbReference type="NCBI Taxonomy" id="50730"/>
    <lineage>
        <taxon>Eukaryota</taxon>
        <taxon>Fungi</taxon>
        <taxon>Dikarya</taxon>
        <taxon>Ascomycota</taxon>
        <taxon>Pezizomycotina</taxon>
        <taxon>Dothideomycetes</taxon>
        <taxon>Pleosporomycetidae</taxon>
        <taxon>Pleosporales</taxon>
        <taxon>Pleosporineae</taxon>
        <taxon>Phaeosphaeriaceae</taxon>
        <taxon>Ampelomyces</taxon>
    </lineage>
</organism>
<keyword evidence="1" id="KW-0472">Membrane</keyword>
<proteinExistence type="predicted"/>
<dbReference type="EMBL" id="ML979139">
    <property type="protein sequence ID" value="KAF1913136.1"/>
    <property type="molecule type" value="Genomic_DNA"/>
</dbReference>
<reference evidence="2" key="1">
    <citation type="journal article" date="2020" name="Stud. Mycol.">
        <title>101 Dothideomycetes genomes: a test case for predicting lifestyles and emergence of pathogens.</title>
        <authorList>
            <person name="Haridas S."/>
            <person name="Albert R."/>
            <person name="Binder M."/>
            <person name="Bloem J."/>
            <person name="Labutti K."/>
            <person name="Salamov A."/>
            <person name="Andreopoulos B."/>
            <person name="Baker S."/>
            <person name="Barry K."/>
            <person name="Bills G."/>
            <person name="Bluhm B."/>
            <person name="Cannon C."/>
            <person name="Castanera R."/>
            <person name="Culley D."/>
            <person name="Daum C."/>
            <person name="Ezra D."/>
            <person name="Gonzalez J."/>
            <person name="Henrissat B."/>
            <person name="Kuo A."/>
            <person name="Liang C."/>
            <person name="Lipzen A."/>
            <person name="Lutzoni F."/>
            <person name="Magnuson J."/>
            <person name="Mondo S."/>
            <person name="Nolan M."/>
            <person name="Ohm R."/>
            <person name="Pangilinan J."/>
            <person name="Park H.-J."/>
            <person name="Ramirez L."/>
            <person name="Alfaro M."/>
            <person name="Sun H."/>
            <person name="Tritt A."/>
            <person name="Yoshinaga Y."/>
            <person name="Zwiers L.-H."/>
            <person name="Turgeon B."/>
            <person name="Goodwin S."/>
            <person name="Spatafora J."/>
            <person name="Crous P."/>
            <person name="Grigoriev I."/>
        </authorList>
    </citation>
    <scope>NUCLEOTIDE SEQUENCE</scope>
    <source>
        <strain evidence="2">HMLAC05119</strain>
    </source>
</reference>
<evidence type="ECO:0000256" key="1">
    <source>
        <dbReference type="SAM" id="Phobius"/>
    </source>
</evidence>
<keyword evidence="1" id="KW-0812">Transmembrane</keyword>
<sequence length="346" mass="36199">MSSPTPPRTKPSSFKSIITNLFTTLLSAHSSSLPGPTSNAILSLFLAIAFSITCLATTLAAGVQIIQRGDKVACRALGSGIVRWVDADEGITFYGYGMDDGAGAYGLGTVQRIGSVDGGWGGKVFTIFASIIIPPIGTALFVGLLSVHFLPFGVPNRLGFLAGLVLLAYTGLSAVFVAGMSIDTHPDKVDRANICALSAPSATTFQAQKSVRTNLATASYIFAALQIVCIMAYLVLTLYAALLNRENALNADVRLRQLRAAEAPSPSTYSLPTRLGGREAALMDTAHSVPRRAASEADVDVDVEIGTWGAAARERWTAGGHVGVGEVGVRAVDGVETTARKELVAR</sequence>
<feature type="transmembrane region" description="Helical" evidence="1">
    <location>
        <begin position="158"/>
        <end position="182"/>
    </location>
</feature>
<feature type="transmembrane region" description="Helical" evidence="1">
    <location>
        <begin position="218"/>
        <end position="242"/>
    </location>
</feature>
<dbReference type="AlphaFoldDB" id="A0A6A5QEA6"/>
<evidence type="ECO:0000313" key="3">
    <source>
        <dbReference type="Proteomes" id="UP000800096"/>
    </source>
</evidence>
<accession>A0A6A5QEA6</accession>